<feature type="compositionally biased region" description="Polar residues" evidence="2">
    <location>
        <begin position="73"/>
        <end position="82"/>
    </location>
</feature>
<dbReference type="GeneID" id="109715362"/>
<evidence type="ECO:0000313" key="4">
    <source>
        <dbReference type="RefSeq" id="XP_020095929.1"/>
    </source>
</evidence>
<evidence type="ECO:0000256" key="1">
    <source>
        <dbReference type="SAM" id="Coils"/>
    </source>
</evidence>
<feature type="compositionally biased region" description="Low complexity" evidence="2">
    <location>
        <begin position="30"/>
        <end position="40"/>
    </location>
</feature>
<accession>A0A6P5FJ27</accession>
<evidence type="ECO:0000256" key="2">
    <source>
        <dbReference type="SAM" id="MobiDB-lite"/>
    </source>
</evidence>
<dbReference type="RefSeq" id="XP_020095929.1">
    <property type="nucleotide sequence ID" value="XM_020240340.1"/>
</dbReference>
<dbReference type="InterPro" id="IPR039764">
    <property type="entry name" value="HABP4/SERBP1-like"/>
</dbReference>
<sequence>MEVHENRFAVLCDLDGDNNDLSSLLAKKAAAKPEAATGKQKQQKKKNPKAAAVASTASAASGFPSRPVPPSQHAKNFQTASARPTEHGRGTGSNNDHWINSKKKNQSTGGRSNTGFLAYGKEETGTSATNSGSSTSGVHNRSTGDFPGNKTIEQANDDDNKLTFAEYKKSIQEKRKAIEALKTEERKVTVENQFEGMHLTGKKKEDDLQVNMQKSGKNKDKKDGFEKEKIVCKTVSIGKFQIPAKEEAARRGRRNGHRGGNCAGGHGCHAAVPRTHQDGVDFPPLRPAADAAANF</sequence>
<feature type="coiled-coil region" evidence="1">
    <location>
        <begin position="164"/>
        <end position="191"/>
    </location>
</feature>
<reference evidence="3" key="1">
    <citation type="journal article" date="2015" name="Nat. Genet.">
        <title>The pineapple genome and the evolution of CAM photosynthesis.</title>
        <authorList>
            <person name="Ming R."/>
            <person name="VanBuren R."/>
            <person name="Wai C.M."/>
            <person name="Tang H."/>
            <person name="Schatz M.C."/>
            <person name="Bowers J.E."/>
            <person name="Lyons E."/>
            <person name="Wang M.L."/>
            <person name="Chen J."/>
            <person name="Biggers E."/>
            <person name="Zhang J."/>
            <person name="Huang L."/>
            <person name="Zhang L."/>
            <person name="Miao W."/>
            <person name="Zhang J."/>
            <person name="Ye Z."/>
            <person name="Miao C."/>
            <person name="Lin Z."/>
            <person name="Wang H."/>
            <person name="Zhou H."/>
            <person name="Yim W.C."/>
            <person name="Priest H.D."/>
            <person name="Zheng C."/>
            <person name="Woodhouse M."/>
            <person name="Edger P.P."/>
            <person name="Guyot R."/>
            <person name="Guo H.B."/>
            <person name="Guo H."/>
            <person name="Zheng G."/>
            <person name="Singh R."/>
            <person name="Sharma A."/>
            <person name="Min X."/>
            <person name="Zheng Y."/>
            <person name="Lee H."/>
            <person name="Gurtowski J."/>
            <person name="Sedlazeck F.J."/>
            <person name="Harkess A."/>
            <person name="McKain M.R."/>
            <person name="Liao Z."/>
            <person name="Fang J."/>
            <person name="Liu J."/>
            <person name="Zhang X."/>
            <person name="Zhang Q."/>
            <person name="Hu W."/>
            <person name="Qin Y."/>
            <person name="Wang K."/>
            <person name="Chen L.Y."/>
            <person name="Shirley N."/>
            <person name="Lin Y.R."/>
            <person name="Liu L.Y."/>
            <person name="Hernandez A.G."/>
            <person name="Wright C.L."/>
            <person name="Bulone V."/>
            <person name="Tuskan G.A."/>
            <person name="Heath K."/>
            <person name="Zee F."/>
            <person name="Moore P.H."/>
            <person name="Sunkar R."/>
            <person name="Leebens-Mack J.H."/>
            <person name="Mockler T."/>
            <person name="Bennetzen J.L."/>
            <person name="Freeling M."/>
            <person name="Sankoff D."/>
            <person name="Paterson A.H."/>
            <person name="Zhu X."/>
            <person name="Yang X."/>
            <person name="Smith J.A."/>
            <person name="Cushman J.C."/>
            <person name="Paull R.E."/>
            <person name="Yu Q."/>
        </authorList>
    </citation>
    <scope>NUCLEOTIDE SEQUENCE [LARGE SCALE GENOMIC DNA]</scope>
    <source>
        <strain evidence="3">cv. F153</strain>
    </source>
</reference>
<organism evidence="3 4">
    <name type="scientific">Ananas comosus</name>
    <name type="common">Pineapple</name>
    <name type="synonym">Ananas ananas</name>
    <dbReference type="NCBI Taxonomy" id="4615"/>
    <lineage>
        <taxon>Eukaryota</taxon>
        <taxon>Viridiplantae</taxon>
        <taxon>Streptophyta</taxon>
        <taxon>Embryophyta</taxon>
        <taxon>Tracheophyta</taxon>
        <taxon>Spermatophyta</taxon>
        <taxon>Magnoliopsida</taxon>
        <taxon>Liliopsida</taxon>
        <taxon>Poales</taxon>
        <taxon>Bromeliaceae</taxon>
        <taxon>Bromelioideae</taxon>
        <taxon>Ananas</taxon>
    </lineage>
</organism>
<dbReference type="AlphaFoldDB" id="A0A6P5FJ27"/>
<dbReference type="OrthoDB" id="784393at2759"/>
<feature type="compositionally biased region" description="Low complexity" evidence="2">
    <location>
        <begin position="125"/>
        <end position="137"/>
    </location>
</feature>
<dbReference type="GO" id="GO:0005634">
    <property type="term" value="C:nucleus"/>
    <property type="evidence" value="ECO:0007669"/>
    <property type="project" value="TreeGrafter"/>
</dbReference>
<keyword evidence="1" id="KW-0175">Coiled coil</keyword>
<dbReference type="GO" id="GO:0005737">
    <property type="term" value="C:cytoplasm"/>
    <property type="evidence" value="ECO:0007669"/>
    <property type="project" value="TreeGrafter"/>
</dbReference>
<dbReference type="Proteomes" id="UP000515123">
    <property type="component" value="Linkage group 9"/>
</dbReference>
<keyword evidence="3" id="KW-1185">Reference proteome</keyword>
<proteinExistence type="predicted"/>
<protein>
    <submittedName>
        <fullName evidence="4">Uncharacterized protein LOC109715362</fullName>
    </submittedName>
</protein>
<name>A0A6P5FJ27_ANACO</name>
<evidence type="ECO:0000313" key="3">
    <source>
        <dbReference type="Proteomes" id="UP000515123"/>
    </source>
</evidence>
<gene>
    <name evidence="4" type="primary">LOC109715362</name>
</gene>
<feature type="region of interest" description="Disordered" evidence="2">
    <location>
        <begin position="30"/>
        <end position="155"/>
    </location>
</feature>
<dbReference type="PANTHER" id="PTHR12299:SF17">
    <property type="entry name" value="AT19571P-RELATED"/>
    <property type="match status" value="1"/>
</dbReference>
<feature type="compositionally biased region" description="Low complexity" evidence="2">
    <location>
        <begin position="49"/>
        <end position="61"/>
    </location>
</feature>
<feature type="compositionally biased region" description="Polar residues" evidence="2">
    <location>
        <begin position="106"/>
        <end position="115"/>
    </location>
</feature>
<reference evidence="4" key="2">
    <citation type="submission" date="2025-08" db="UniProtKB">
        <authorList>
            <consortium name="RefSeq"/>
        </authorList>
    </citation>
    <scope>IDENTIFICATION</scope>
    <source>
        <tissue evidence="4">Leaf</tissue>
    </source>
</reference>
<dbReference type="GO" id="GO:0003723">
    <property type="term" value="F:RNA binding"/>
    <property type="evidence" value="ECO:0007669"/>
    <property type="project" value="InterPro"/>
</dbReference>
<dbReference type="PANTHER" id="PTHR12299">
    <property type="entry name" value="HYALURONIC ACID-BINDING PROTEIN 4"/>
    <property type="match status" value="1"/>
</dbReference>